<feature type="domain" description="Imm-5-like" evidence="1">
    <location>
        <begin position="22"/>
        <end position="154"/>
    </location>
</feature>
<gene>
    <name evidence="2" type="ORF">H9761_07790</name>
</gene>
<sequence length="179" mass="19450">MPALRKMLGDINGPSVKALMSLIETQSKETLARWAAKYAGEHYFPLLQTETELFDRMEQALSAVKRFLNKESSLKELKPFLADARTAAKALADSRTADPVILAAARAVSTACAAAQTPSNALGFLFYGAAARVYHDAGLSAPPEVCDRLAEDELHRALLSLQEAAVPDEPHPVSIRWNC</sequence>
<accession>A0A9D2NF02</accession>
<reference evidence="2" key="2">
    <citation type="submission" date="2021-04" db="EMBL/GenBank/DDBJ databases">
        <authorList>
            <person name="Gilroy R."/>
        </authorList>
    </citation>
    <scope>NUCLEOTIDE SEQUENCE</scope>
    <source>
        <strain evidence="2">USAMLcec2-132</strain>
    </source>
</reference>
<dbReference type="Proteomes" id="UP000823891">
    <property type="component" value="Unassembled WGS sequence"/>
</dbReference>
<dbReference type="AlphaFoldDB" id="A0A9D2NF02"/>
<evidence type="ECO:0000313" key="3">
    <source>
        <dbReference type="Proteomes" id="UP000823891"/>
    </source>
</evidence>
<evidence type="ECO:0000259" key="1">
    <source>
        <dbReference type="Pfam" id="PF21805"/>
    </source>
</evidence>
<protein>
    <recommendedName>
        <fullName evidence="1">Imm-5-like domain-containing protein</fullName>
    </recommendedName>
</protein>
<name>A0A9D2NF02_9FIRM</name>
<dbReference type="EMBL" id="DWWS01000027">
    <property type="protein sequence ID" value="HJC23588.1"/>
    <property type="molecule type" value="Genomic_DNA"/>
</dbReference>
<reference evidence="2" key="1">
    <citation type="journal article" date="2021" name="PeerJ">
        <title>Extensive microbial diversity within the chicken gut microbiome revealed by metagenomics and culture.</title>
        <authorList>
            <person name="Gilroy R."/>
            <person name="Ravi A."/>
            <person name="Getino M."/>
            <person name="Pursley I."/>
            <person name="Horton D.L."/>
            <person name="Alikhan N.F."/>
            <person name="Baker D."/>
            <person name="Gharbi K."/>
            <person name="Hall N."/>
            <person name="Watson M."/>
            <person name="Adriaenssens E.M."/>
            <person name="Foster-Nyarko E."/>
            <person name="Jarju S."/>
            <person name="Secka A."/>
            <person name="Antonio M."/>
            <person name="Oren A."/>
            <person name="Chaudhuri R.R."/>
            <person name="La Ragione R."/>
            <person name="Hildebrand F."/>
            <person name="Pallen M.J."/>
        </authorList>
    </citation>
    <scope>NUCLEOTIDE SEQUENCE</scope>
    <source>
        <strain evidence="2">USAMLcec2-132</strain>
    </source>
</reference>
<dbReference type="InterPro" id="IPR048667">
    <property type="entry name" value="Imm5-like"/>
</dbReference>
<organism evidence="2 3">
    <name type="scientific">Candidatus Eisenbergiella merdavium</name>
    <dbReference type="NCBI Taxonomy" id="2838551"/>
    <lineage>
        <taxon>Bacteria</taxon>
        <taxon>Bacillati</taxon>
        <taxon>Bacillota</taxon>
        <taxon>Clostridia</taxon>
        <taxon>Lachnospirales</taxon>
        <taxon>Lachnospiraceae</taxon>
        <taxon>Eisenbergiella</taxon>
    </lineage>
</organism>
<dbReference type="Pfam" id="PF21805">
    <property type="entry name" value="Imm5_like"/>
    <property type="match status" value="1"/>
</dbReference>
<proteinExistence type="predicted"/>
<comment type="caution">
    <text evidence="2">The sequence shown here is derived from an EMBL/GenBank/DDBJ whole genome shotgun (WGS) entry which is preliminary data.</text>
</comment>
<evidence type="ECO:0000313" key="2">
    <source>
        <dbReference type="EMBL" id="HJC23588.1"/>
    </source>
</evidence>